<proteinExistence type="predicted"/>
<sequence length="187" mass="19987">MTEDPIDELRLLFEGEGARDYLGEPVTQAQHMLQAAALAAAAGAPDALVAAALLHDIGHFHGVVSGAELMRGTDNRHSDTGADWLARWFGPAVCEPVRLHVAAKRYLCAVEPGYHDRLSEASRYTLGVQGGPMSAEQAGRFAALPYAADAVALRRWDEQAKDPSADVPGFPRYHSLLSGLVQSAVSD</sequence>
<dbReference type="EMBL" id="BAABAT010000012">
    <property type="protein sequence ID" value="GAA4251949.1"/>
    <property type="molecule type" value="Genomic_DNA"/>
</dbReference>
<dbReference type="InterPro" id="IPR052567">
    <property type="entry name" value="OP_Dioxygenase"/>
</dbReference>
<dbReference type="InterPro" id="IPR017670">
    <property type="entry name" value="Phosphonate_degrad-assoc"/>
</dbReference>
<dbReference type="PANTHER" id="PTHR40202">
    <property type="match status" value="1"/>
</dbReference>
<dbReference type="Gene3D" id="1.10.3210.10">
    <property type="entry name" value="Hypothetical protein af1432"/>
    <property type="match status" value="1"/>
</dbReference>
<dbReference type="Proteomes" id="UP001500620">
    <property type="component" value="Unassembled WGS sequence"/>
</dbReference>
<dbReference type="InterPro" id="IPR003607">
    <property type="entry name" value="HD/PDEase_dom"/>
</dbReference>
<dbReference type="CDD" id="cd00077">
    <property type="entry name" value="HDc"/>
    <property type="match status" value="1"/>
</dbReference>
<dbReference type="RefSeq" id="WP_345129238.1">
    <property type="nucleotide sequence ID" value="NZ_BAABAT010000012.1"/>
</dbReference>
<dbReference type="PANTHER" id="PTHR40202:SF1">
    <property type="entry name" value="HD DOMAIN-CONTAINING PROTEIN"/>
    <property type="match status" value="1"/>
</dbReference>
<accession>A0ABP8DBS8</accession>
<evidence type="ECO:0000313" key="2">
    <source>
        <dbReference type="EMBL" id="GAA4251949.1"/>
    </source>
</evidence>
<evidence type="ECO:0000313" key="3">
    <source>
        <dbReference type="Proteomes" id="UP001500620"/>
    </source>
</evidence>
<dbReference type="NCBIfam" id="TIGR03276">
    <property type="entry name" value="Phn-HD"/>
    <property type="match status" value="1"/>
</dbReference>
<reference evidence="3" key="1">
    <citation type="journal article" date="2019" name="Int. J. Syst. Evol. Microbiol.">
        <title>The Global Catalogue of Microorganisms (GCM) 10K type strain sequencing project: providing services to taxonomists for standard genome sequencing and annotation.</title>
        <authorList>
            <consortium name="The Broad Institute Genomics Platform"/>
            <consortium name="The Broad Institute Genome Sequencing Center for Infectious Disease"/>
            <person name="Wu L."/>
            <person name="Ma J."/>
        </authorList>
    </citation>
    <scope>NUCLEOTIDE SEQUENCE [LARGE SCALE GENOMIC DNA]</scope>
    <source>
        <strain evidence="3">JCM 17441</strain>
    </source>
</reference>
<protein>
    <submittedName>
        <fullName evidence="2">HD domain-containing protein</fullName>
    </submittedName>
</protein>
<gene>
    <name evidence="2" type="ORF">GCM10022255_046570</name>
</gene>
<evidence type="ECO:0000259" key="1">
    <source>
        <dbReference type="SMART" id="SM00471"/>
    </source>
</evidence>
<keyword evidence="3" id="KW-1185">Reference proteome</keyword>
<comment type="caution">
    <text evidence="2">The sequence shown here is derived from an EMBL/GenBank/DDBJ whole genome shotgun (WGS) entry which is preliminary data.</text>
</comment>
<dbReference type="SUPFAM" id="SSF109604">
    <property type="entry name" value="HD-domain/PDEase-like"/>
    <property type="match status" value="1"/>
</dbReference>
<organism evidence="2 3">
    <name type="scientific">Dactylosporangium darangshiense</name>
    <dbReference type="NCBI Taxonomy" id="579108"/>
    <lineage>
        <taxon>Bacteria</taxon>
        <taxon>Bacillati</taxon>
        <taxon>Actinomycetota</taxon>
        <taxon>Actinomycetes</taxon>
        <taxon>Micromonosporales</taxon>
        <taxon>Micromonosporaceae</taxon>
        <taxon>Dactylosporangium</taxon>
    </lineage>
</organism>
<dbReference type="InterPro" id="IPR006674">
    <property type="entry name" value="HD_domain"/>
</dbReference>
<name>A0ABP8DBS8_9ACTN</name>
<feature type="domain" description="HD/PDEase" evidence="1">
    <location>
        <begin position="24"/>
        <end position="88"/>
    </location>
</feature>
<dbReference type="Pfam" id="PF01966">
    <property type="entry name" value="HD"/>
    <property type="match status" value="1"/>
</dbReference>
<dbReference type="SMART" id="SM00471">
    <property type="entry name" value="HDc"/>
    <property type="match status" value="1"/>
</dbReference>